<gene>
    <name evidence="1" type="ORF">FYJ52_06040</name>
</gene>
<name>A0A7X2NGF4_9FIRM</name>
<dbReference type="AlphaFoldDB" id="A0A7X2NGF4"/>
<dbReference type="PANTHER" id="PTHR38451:SF1">
    <property type="entry name" value="TRNA (ADENINE(22)-N(1))-METHYLTRANSFERASE"/>
    <property type="match status" value="1"/>
</dbReference>
<dbReference type="SUPFAM" id="SSF53335">
    <property type="entry name" value="S-adenosyl-L-methionine-dependent methyltransferases"/>
    <property type="match status" value="1"/>
</dbReference>
<proteinExistence type="predicted"/>
<evidence type="ECO:0000313" key="2">
    <source>
        <dbReference type="Proteomes" id="UP000461754"/>
    </source>
</evidence>
<sequence length="225" mass="25596">MISKRLEVISGLVSHSQCVADIGTDHGIVPLNLIYSHQADKVIATDVSAPSLNKTKKKVEMHHLDSKIITRLGNGLNPIKIDECDTIIIAGMGGLLIRDILNSGMNKIEKATLILQPMNNAHVVRMFLESSFYKIIKERIVLENNHYYQIMVAEPGNMSISDPIDYWIGYKNARRSDTIFNKFVEFFIVKQEEILQYTGNQSTTNTRRKIMQTKNFIAMLKETLR</sequence>
<comment type="caution">
    <text evidence="1">The sequence shown here is derived from an EMBL/GenBank/DDBJ whole genome shotgun (WGS) entry which is preliminary data.</text>
</comment>
<dbReference type="PANTHER" id="PTHR38451">
    <property type="entry name" value="TRNA (ADENINE(22)-N(1))-METHYLTRANSFERASE"/>
    <property type="match status" value="1"/>
</dbReference>
<dbReference type="GO" id="GO:0160105">
    <property type="term" value="F:tRNA (adenine(22)-N1)-methyltransferase activity"/>
    <property type="evidence" value="ECO:0007669"/>
    <property type="project" value="InterPro"/>
</dbReference>
<dbReference type="EMBL" id="VUMO01000006">
    <property type="protein sequence ID" value="MSS19956.1"/>
    <property type="molecule type" value="Genomic_DNA"/>
</dbReference>
<accession>A0A7X2NGF4</accession>
<evidence type="ECO:0000313" key="1">
    <source>
        <dbReference type="EMBL" id="MSS19956.1"/>
    </source>
</evidence>
<keyword evidence="1" id="KW-0808">Transferase</keyword>
<reference evidence="1 2" key="1">
    <citation type="submission" date="2019-08" db="EMBL/GenBank/DDBJ databases">
        <title>In-depth cultivation of the pig gut microbiome towards novel bacterial diversity and tailored functional studies.</title>
        <authorList>
            <person name="Wylensek D."/>
            <person name="Hitch T.C.A."/>
            <person name="Clavel T."/>
        </authorList>
    </citation>
    <scope>NUCLEOTIDE SEQUENCE [LARGE SCALE GENOMIC DNA]</scope>
    <source>
        <strain evidence="1 2">RF-744-FAT-4</strain>
    </source>
</reference>
<dbReference type="Pfam" id="PF12847">
    <property type="entry name" value="Methyltransf_18"/>
    <property type="match status" value="1"/>
</dbReference>
<keyword evidence="2" id="KW-1185">Reference proteome</keyword>
<dbReference type="InterPro" id="IPR029063">
    <property type="entry name" value="SAM-dependent_MTases_sf"/>
</dbReference>
<dbReference type="Gene3D" id="3.40.50.150">
    <property type="entry name" value="Vaccinia Virus protein VP39"/>
    <property type="match status" value="1"/>
</dbReference>
<dbReference type="InterPro" id="IPR006901">
    <property type="entry name" value="TrmK"/>
</dbReference>
<dbReference type="PIRSF" id="PIRSF018637">
    <property type="entry name" value="TrmK"/>
    <property type="match status" value="1"/>
</dbReference>
<dbReference type="Proteomes" id="UP000461754">
    <property type="component" value="Unassembled WGS sequence"/>
</dbReference>
<protein>
    <submittedName>
        <fullName evidence="1">SAM-dependent methyltransferase</fullName>
    </submittedName>
</protein>
<dbReference type="GO" id="GO:0032259">
    <property type="term" value="P:methylation"/>
    <property type="evidence" value="ECO:0007669"/>
    <property type="project" value="UniProtKB-KW"/>
</dbReference>
<dbReference type="RefSeq" id="WP_154576333.1">
    <property type="nucleotide sequence ID" value="NZ_VUMO01000006.1"/>
</dbReference>
<keyword evidence="1" id="KW-0489">Methyltransferase</keyword>
<organism evidence="1 2">
    <name type="scientific">Pseudoramibacter porci</name>
    <dbReference type="NCBI Taxonomy" id="2606631"/>
    <lineage>
        <taxon>Bacteria</taxon>
        <taxon>Bacillati</taxon>
        <taxon>Bacillota</taxon>
        <taxon>Clostridia</taxon>
        <taxon>Eubacteriales</taxon>
        <taxon>Eubacteriaceae</taxon>
        <taxon>Pseudoramibacter</taxon>
    </lineage>
</organism>